<sequence>MANHSLHKAQTKKRMSRKQITLLVAAASALAFMVGGGILTSQQYSLKAASTQKVTAYSATGSVSRSTVREEIRNGRGGLDKNTSFVKVVINGQSQLVFGTDFTTVKSVLEAGDITLEPEDNVTPALNDKVSESTVITISRANTTVETVNSSIAFNTIEKKDSNLPVGTTKVETEGEEGVMESTNLVQKSGSRVVSTNTLASYVKKAPVNKVVLVGTKVVSTPSSSSSSSSASAPANYGTTAPVGEAQAYAHNQVKARGWSESEFTCLVQLWQRESGWRTNAHNPSGAHGIPQALPGSKMGPGWENDYKVQINWGLGYIQGRYSTPCGAWAHSNSTGWY</sequence>
<name>A0A261FBI8_9BIFI</name>
<dbReference type="InterPro" id="IPR011098">
    <property type="entry name" value="G5_dom"/>
</dbReference>
<dbReference type="OrthoDB" id="9766277at2"/>
<comment type="caution">
    <text evidence="3">The sequence shown here is derived from an EMBL/GenBank/DDBJ whole genome shotgun (WGS) entry which is preliminary data.</text>
</comment>
<protein>
    <submittedName>
        <fullName evidence="3">G5 domain-containing protein</fullName>
    </submittedName>
</protein>
<evidence type="ECO:0000256" key="1">
    <source>
        <dbReference type="ARBA" id="ARBA00022729"/>
    </source>
</evidence>
<accession>A0A261FBI8</accession>
<proteinExistence type="predicted"/>
<dbReference type="InterPro" id="IPR023346">
    <property type="entry name" value="Lysozyme-like_dom_sf"/>
</dbReference>
<dbReference type="InterPro" id="IPR007137">
    <property type="entry name" value="DUF348"/>
</dbReference>
<dbReference type="AlphaFoldDB" id="A0A261FBI8"/>
<reference evidence="3 4" key="1">
    <citation type="journal article" date="2017" name="BMC Genomics">
        <title>Comparative genomic and phylogenomic analyses of the Bifidobacteriaceae family.</title>
        <authorList>
            <person name="Lugli G.A."/>
            <person name="Milani C."/>
            <person name="Turroni F."/>
            <person name="Duranti S."/>
            <person name="Mancabelli L."/>
            <person name="Mangifesta M."/>
            <person name="Ferrario C."/>
            <person name="Modesto M."/>
            <person name="Mattarelli P."/>
            <person name="Jiri K."/>
            <person name="van Sinderen D."/>
            <person name="Ventura M."/>
        </authorList>
    </citation>
    <scope>NUCLEOTIDE SEQUENCE [LARGE SCALE GENOMIC DNA]</scope>
    <source>
        <strain evidence="3 4">LMG 21773</strain>
    </source>
</reference>
<dbReference type="Pfam" id="PF03990">
    <property type="entry name" value="DUF348"/>
    <property type="match status" value="1"/>
</dbReference>
<evidence type="ECO:0000259" key="2">
    <source>
        <dbReference type="PROSITE" id="PS51109"/>
    </source>
</evidence>
<dbReference type="Pfam" id="PF07501">
    <property type="entry name" value="G5"/>
    <property type="match status" value="1"/>
</dbReference>
<dbReference type="Gene3D" id="2.20.230.10">
    <property type="entry name" value="Resuscitation-promoting factor rpfb"/>
    <property type="match status" value="1"/>
</dbReference>
<dbReference type="Proteomes" id="UP000228976">
    <property type="component" value="Unassembled WGS sequence"/>
</dbReference>
<dbReference type="SMART" id="SM01208">
    <property type="entry name" value="G5"/>
    <property type="match status" value="1"/>
</dbReference>
<keyword evidence="1" id="KW-0732">Signal</keyword>
<gene>
    <name evidence="3" type="ORF">AEAE_0980</name>
</gene>
<evidence type="ECO:0000313" key="3">
    <source>
        <dbReference type="EMBL" id="OZG56492.1"/>
    </source>
</evidence>
<evidence type="ECO:0000313" key="4">
    <source>
        <dbReference type="Proteomes" id="UP000228976"/>
    </source>
</evidence>
<dbReference type="EMBL" id="MWWU01000002">
    <property type="protein sequence ID" value="OZG56492.1"/>
    <property type="molecule type" value="Genomic_DNA"/>
</dbReference>
<dbReference type="SUPFAM" id="SSF53955">
    <property type="entry name" value="Lysozyme-like"/>
    <property type="match status" value="1"/>
</dbReference>
<dbReference type="RefSeq" id="WP_094690006.1">
    <property type="nucleotide sequence ID" value="NZ_JACBYZ010000001.1"/>
</dbReference>
<dbReference type="PROSITE" id="PS51109">
    <property type="entry name" value="G5"/>
    <property type="match status" value="1"/>
</dbReference>
<organism evidence="3 4">
    <name type="scientific">Aeriscardovia aeriphila</name>
    <dbReference type="NCBI Taxonomy" id="218139"/>
    <lineage>
        <taxon>Bacteria</taxon>
        <taxon>Bacillati</taxon>
        <taxon>Actinomycetota</taxon>
        <taxon>Actinomycetes</taxon>
        <taxon>Bifidobacteriales</taxon>
        <taxon>Bifidobacteriaceae</taxon>
        <taxon>Aeriscardovia</taxon>
    </lineage>
</organism>
<feature type="domain" description="G5" evidence="2">
    <location>
        <begin position="138"/>
        <end position="218"/>
    </location>
</feature>
<keyword evidence="4" id="KW-1185">Reference proteome</keyword>